<keyword evidence="2" id="KW-1185">Reference proteome</keyword>
<proteinExistence type="predicted"/>
<evidence type="ECO:0000313" key="1">
    <source>
        <dbReference type="EMBL" id="SPJ90987.1"/>
    </source>
</evidence>
<gene>
    <name evidence="1" type="ORF">FTOL_13389</name>
</gene>
<comment type="caution">
    <text evidence="1">The sequence shown here is derived from an EMBL/GenBank/DDBJ whole genome shotgun (WGS) entry which is preliminary data.</text>
</comment>
<name>A0AAE8MP98_9HYPO</name>
<reference evidence="1" key="1">
    <citation type="submission" date="2018-03" db="EMBL/GenBank/DDBJ databases">
        <authorList>
            <person name="Guldener U."/>
        </authorList>
    </citation>
    <scope>NUCLEOTIDE SEQUENCE</scope>
</reference>
<protein>
    <submittedName>
        <fullName evidence="1">Uncharacterized protein</fullName>
    </submittedName>
</protein>
<dbReference type="AlphaFoldDB" id="A0AAE8MP98"/>
<accession>A0AAE8MP98</accession>
<sequence length="122" mass="12652">MGAILFPPTGGLSTITFVVGFRQLWVACAKLDVMNSIIKKYNITPYKCGFHDRVVPIVTNVLTAGIGCGMSYLLGDIVSIAVEGASAQGVSFDPPTGAEDVASSAMANPGSFADGFVHPIEA</sequence>
<evidence type="ECO:0000313" key="2">
    <source>
        <dbReference type="Proteomes" id="UP001187734"/>
    </source>
</evidence>
<organism evidence="1 2">
    <name type="scientific">Fusarium torulosum</name>
    <dbReference type="NCBI Taxonomy" id="33205"/>
    <lineage>
        <taxon>Eukaryota</taxon>
        <taxon>Fungi</taxon>
        <taxon>Dikarya</taxon>
        <taxon>Ascomycota</taxon>
        <taxon>Pezizomycotina</taxon>
        <taxon>Sordariomycetes</taxon>
        <taxon>Hypocreomycetidae</taxon>
        <taxon>Hypocreales</taxon>
        <taxon>Nectriaceae</taxon>
        <taxon>Fusarium</taxon>
    </lineage>
</organism>
<dbReference type="EMBL" id="ONZP01000802">
    <property type="protein sequence ID" value="SPJ90987.1"/>
    <property type="molecule type" value="Genomic_DNA"/>
</dbReference>
<dbReference type="Proteomes" id="UP001187734">
    <property type="component" value="Unassembled WGS sequence"/>
</dbReference>